<dbReference type="InterPro" id="IPR000682">
    <property type="entry name" value="PCMT"/>
</dbReference>
<dbReference type="GO" id="GO:0032259">
    <property type="term" value="P:methylation"/>
    <property type="evidence" value="ECO:0007669"/>
    <property type="project" value="UniProtKB-KW"/>
</dbReference>
<protein>
    <recommendedName>
        <fullName evidence="4">Protein-L-isoaspartate O-methyltransferase</fullName>
        <ecNumber evidence="3">2.1.1.77</ecNumber>
    </recommendedName>
    <alternativeName>
        <fullName evidence="11">L-isoaspartyl protein carboxyl methyltransferase</fullName>
    </alternativeName>
    <alternativeName>
        <fullName evidence="9">Protein L-isoaspartyl methyltransferase</fullName>
    </alternativeName>
    <alternativeName>
        <fullName evidence="10">Protein-beta-aspartate methyltransferase</fullName>
    </alternativeName>
</protein>
<evidence type="ECO:0000256" key="7">
    <source>
        <dbReference type="ARBA" id="ARBA00022679"/>
    </source>
</evidence>
<dbReference type="PANTHER" id="PTHR11579:SF0">
    <property type="entry name" value="PROTEIN-L-ISOASPARTATE(D-ASPARTATE) O-METHYLTRANSFERASE"/>
    <property type="match status" value="1"/>
</dbReference>
<comment type="caution">
    <text evidence="13">The sequence shown here is derived from an EMBL/GenBank/DDBJ whole genome shotgun (WGS) entry which is preliminary data.</text>
</comment>
<evidence type="ECO:0000256" key="11">
    <source>
        <dbReference type="ARBA" id="ARBA00031350"/>
    </source>
</evidence>
<evidence type="ECO:0000256" key="3">
    <source>
        <dbReference type="ARBA" id="ARBA00011890"/>
    </source>
</evidence>
<dbReference type="SUPFAM" id="SSF53335">
    <property type="entry name" value="S-adenosyl-L-methionine-dependent methyltransferases"/>
    <property type="match status" value="1"/>
</dbReference>
<dbReference type="Pfam" id="PF01135">
    <property type="entry name" value="PCMT"/>
    <property type="match status" value="1"/>
</dbReference>
<comment type="similarity">
    <text evidence="2">Belongs to the methyltransferase superfamily. L-isoaspartyl/D-aspartyl protein methyltransferase family.</text>
</comment>
<comment type="subcellular location">
    <subcellularLocation>
        <location evidence="1">Cytoplasm</location>
    </subcellularLocation>
</comment>
<keyword evidence="6 13" id="KW-0489">Methyltransferase</keyword>
<evidence type="ECO:0000256" key="2">
    <source>
        <dbReference type="ARBA" id="ARBA00005369"/>
    </source>
</evidence>
<dbReference type="NCBIfam" id="TIGR04364">
    <property type="entry name" value="methyltran_FxLD"/>
    <property type="match status" value="1"/>
</dbReference>
<proteinExistence type="inferred from homology"/>
<evidence type="ECO:0000256" key="8">
    <source>
        <dbReference type="ARBA" id="ARBA00022691"/>
    </source>
</evidence>
<evidence type="ECO:0000256" key="1">
    <source>
        <dbReference type="ARBA" id="ARBA00004496"/>
    </source>
</evidence>
<dbReference type="EC" id="2.1.1.77" evidence="3"/>
<evidence type="ECO:0000256" key="9">
    <source>
        <dbReference type="ARBA" id="ARBA00030757"/>
    </source>
</evidence>
<gene>
    <name evidence="13" type="primary">fxlM</name>
    <name evidence="13" type="ORF">Q8791_17205</name>
</gene>
<accession>A0ABU7K9P8</accession>
<dbReference type="Proteomes" id="UP001356095">
    <property type="component" value="Unassembled WGS sequence"/>
</dbReference>
<evidence type="ECO:0000256" key="5">
    <source>
        <dbReference type="ARBA" id="ARBA00022490"/>
    </source>
</evidence>
<evidence type="ECO:0000259" key="12">
    <source>
        <dbReference type="Pfam" id="PF14028"/>
    </source>
</evidence>
<dbReference type="Gene3D" id="3.40.50.150">
    <property type="entry name" value="Vaccinia Virus protein VP39"/>
    <property type="match status" value="1"/>
</dbReference>
<organism evidence="13 14">
    <name type="scientific">Nocardiopsis codii</name>
    <dbReference type="NCBI Taxonomy" id="3065942"/>
    <lineage>
        <taxon>Bacteria</taxon>
        <taxon>Bacillati</taxon>
        <taxon>Actinomycetota</taxon>
        <taxon>Actinomycetes</taxon>
        <taxon>Streptosporangiales</taxon>
        <taxon>Nocardiopsidaceae</taxon>
        <taxon>Nocardiopsis</taxon>
    </lineage>
</organism>
<dbReference type="InterPro" id="IPR027573">
    <property type="entry name" value="Methyltran_FxLD"/>
</dbReference>
<dbReference type="NCBIfam" id="TIGR03891">
    <property type="entry name" value="thiopep_ocin"/>
    <property type="match status" value="1"/>
</dbReference>
<keyword evidence="5" id="KW-0963">Cytoplasm</keyword>
<reference evidence="13 14" key="1">
    <citation type="submission" date="2023-08" db="EMBL/GenBank/DDBJ databases">
        <authorList>
            <person name="Girao M."/>
            <person name="Carvalho M.F."/>
        </authorList>
    </citation>
    <scope>NUCLEOTIDE SEQUENCE [LARGE SCALE GENOMIC DNA]</scope>
    <source>
        <strain evidence="13 14">CT-R113</strain>
    </source>
</reference>
<sequence>MGDEQPQILIQWADWAAAEHWGVHGLGPALEGARKEGLVPAWWFVRKRPHWRLRYTGGRPARQFLDTELERLHSEGAVARWVHGIYESETGAFGGSAGMALAHAVFCEDSRHLLAYLGHRSTTSGTELGRRELALLLGSAFLRGARLDWFEQADVWAKIAALRALPQPFRLEEGLLSSARTLMTLNPRPLAASGPLHHTSSWAQVFTAAGAALADLAAQGRLSRGLRAVCTHHLIFAFNRWGLPYRDQHILSHTARKAAMTDTTHNTAPETADALREALIQQLRENGALTTQAVEGAFRSVPRHAFVPNATLEEAYTNAPVHIKHDGNGASISCGSQPGVVATMLEQAQIEPGMHVLELGAGTGYNAALLGHLVGPAGSVTTIDVDQDLVEGARARLKENGAANVTVVLGDGALGHPDTAPFDRIIATVGCHDVPRAWVDQLAPGGRLIAPVRIAGDVSRSIVFEADGNHWASTDSQLCTFMPLRGGGIGDDPRTVLALDADATVLLQTNQDQSIASEQVDHVLAEPCTTTWTGVDFGKGQPLDPMWLWLATRLDNRASRMPVQPQAVASGLVSPGLPWGDMASVPAGERGLAYLTMRPGQGQQGRHEVGVIGHSPAGQKLAEHMAEHIRAWEPHRTEELSFALHYSPVPEPSTATRRVLARPHSTLMVCWGEPA</sequence>
<dbReference type="EMBL" id="JAUZMY010000016">
    <property type="protein sequence ID" value="MEE2038958.1"/>
    <property type="molecule type" value="Genomic_DNA"/>
</dbReference>
<evidence type="ECO:0000313" key="14">
    <source>
        <dbReference type="Proteomes" id="UP001356095"/>
    </source>
</evidence>
<dbReference type="RefSeq" id="WP_330092729.1">
    <property type="nucleotide sequence ID" value="NZ_JAUZMY010000016.1"/>
</dbReference>
<evidence type="ECO:0000256" key="10">
    <source>
        <dbReference type="ARBA" id="ARBA00031323"/>
    </source>
</evidence>
<dbReference type="Pfam" id="PF14028">
    <property type="entry name" value="Lant_dehydr_C"/>
    <property type="match status" value="1"/>
</dbReference>
<evidence type="ECO:0000256" key="6">
    <source>
        <dbReference type="ARBA" id="ARBA00022603"/>
    </source>
</evidence>
<dbReference type="GO" id="GO:0008168">
    <property type="term" value="F:methyltransferase activity"/>
    <property type="evidence" value="ECO:0007669"/>
    <property type="project" value="UniProtKB-KW"/>
</dbReference>
<dbReference type="PANTHER" id="PTHR11579">
    <property type="entry name" value="PROTEIN-L-ISOASPARTATE O-METHYLTRANSFERASE"/>
    <property type="match status" value="1"/>
</dbReference>
<keyword evidence="7" id="KW-0808">Transferase</keyword>
<evidence type="ECO:0000313" key="13">
    <source>
        <dbReference type="EMBL" id="MEE2038958.1"/>
    </source>
</evidence>
<keyword evidence="8" id="KW-0949">S-adenosyl-L-methionine</keyword>
<keyword evidence="14" id="KW-1185">Reference proteome</keyword>
<dbReference type="CDD" id="cd02440">
    <property type="entry name" value="AdoMet_MTases"/>
    <property type="match status" value="1"/>
</dbReference>
<dbReference type="InterPro" id="IPR029063">
    <property type="entry name" value="SAM-dependent_MTases_sf"/>
</dbReference>
<dbReference type="InterPro" id="IPR023809">
    <property type="entry name" value="Thiopep_bacteriocin_synth_dom"/>
</dbReference>
<name>A0ABU7K9P8_9ACTN</name>
<evidence type="ECO:0000256" key="4">
    <source>
        <dbReference type="ARBA" id="ARBA00013346"/>
    </source>
</evidence>
<feature type="domain" description="Thiopeptide-type bacteriocin biosynthesis" evidence="12">
    <location>
        <begin position="23"/>
        <end position="258"/>
    </location>
</feature>